<reference evidence="2 3" key="1">
    <citation type="journal article" date="2019" name="Int. J. Syst. Evol. Microbiol.">
        <title>The Global Catalogue of Microorganisms (GCM) 10K type strain sequencing project: providing services to taxonomists for standard genome sequencing and annotation.</title>
        <authorList>
            <consortium name="The Broad Institute Genomics Platform"/>
            <consortium name="The Broad Institute Genome Sequencing Center for Infectious Disease"/>
            <person name="Wu L."/>
            <person name="Ma J."/>
        </authorList>
    </citation>
    <scope>NUCLEOTIDE SEQUENCE [LARGE SCALE GENOMIC DNA]</scope>
    <source>
        <strain evidence="2 3">JCM 14303</strain>
    </source>
</reference>
<comment type="caution">
    <text evidence="2">The sequence shown here is derived from an EMBL/GenBank/DDBJ whole genome shotgun (WGS) entry which is preliminary data.</text>
</comment>
<evidence type="ECO:0000256" key="1">
    <source>
        <dbReference type="SAM" id="SignalP"/>
    </source>
</evidence>
<dbReference type="Proteomes" id="UP001500363">
    <property type="component" value="Unassembled WGS sequence"/>
</dbReference>
<proteinExistence type="predicted"/>
<accession>A0ABN2AJ14</accession>
<dbReference type="RefSeq" id="WP_344172303.1">
    <property type="nucleotide sequence ID" value="NZ_BAAANC010000001.1"/>
</dbReference>
<feature type="chain" id="PRO_5045943064" evidence="1">
    <location>
        <begin position="27"/>
        <end position="256"/>
    </location>
</feature>
<dbReference type="EMBL" id="BAAANC010000001">
    <property type="protein sequence ID" value="GAA1519700.1"/>
    <property type="molecule type" value="Genomic_DNA"/>
</dbReference>
<gene>
    <name evidence="2" type="ORF">GCM10009741_20080</name>
</gene>
<organism evidence="2 3">
    <name type="scientific">Kribbella lupini</name>
    <dbReference type="NCBI Taxonomy" id="291602"/>
    <lineage>
        <taxon>Bacteria</taxon>
        <taxon>Bacillati</taxon>
        <taxon>Actinomycetota</taxon>
        <taxon>Actinomycetes</taxon>
        <taxon>Propionibacteriales</taxon>
        <taxon>Kribbellaceae</taxon>
        <taxon>Kribbella</taxon>
    </lineage>
</organism>
<evidence type="ECO:0000313" key="2">
    <source>
        <dbReference type="EMBL" id="GAA1519700.1"/>
    </source>
</evidence>
<feature type="signal peptide" evidence="1">
    <location>
        <begin position="1"/>
        <end position="26"/>
    </location>
</feature>
<sequence>MRSKLLGRAVVTVVTAAAAVTGTVLAAAPADAATASSCLKVLTEQQRWGSDATMTTSGALTFYTGWPSKASTCAGVSVSLGISRTNTRDFRNQNARRIVDPRRIDHFSSTFKLGTDDYGDWMIRQIAVKDRSGKLAVKTFTSTTTPRVLRMRFASTIAANPRGTLVPKGGRLAVQGNLKSWHYTGRQVNVQNQPVVVQVRKGNGEYATKAAATTNRYGNFATSIPTAGLKGSSVRVAYYSRIPIVANQWYYLGTIA</sequence>
<protein>
    <submittedName>
        <fullName evidence="2">Uncharacterized protein</fullName>
    </submittedName>
</protein>
<keyword evidence="1" id="KW-0732">Signal</keyword>
<evidence type="ECO:0000313" key="3">
    <source>
        <dbReference type="Proteomes" id="UP001500363"/>
    </source>
</evidence>
<name>A0ABN2AJ14_9ACTN</name>
<keyword evidence="3" id="KW-1185">Reference proteome</keyword>